<dbReference type="GeneID" id="62198728"/>
<dbReference type="RefSeq" id="XP_038791406.1">
    <property type="nucleotide sequence ID" value="XM_038925550.1"/>
</dbReference>
<dbReference type="Proteomes" id="UP000596902">
    <property type="component" value="Unassembled WGS sequence"/>
</dbReference>
<feature type="compositionally biased region" description="Low complexity" evidence="1">
    <location>
        <begin position="184"/>
        <end position="201"/>
    </location>
</feature>
<evidence type="ECO:0000259" key="2">
    <source>
        <dbReference type="PROSITE" id="PS50003"/>
    </source>
</evidence>
<name>A0A8H7BL67_9PLEO</name>
<comment type="caution">
    <text evidence="3">The sequence shown here is derived from an EMBL/GenBank/DDBJ whole genome shotgun (WGS) entry which is preliminary data.</text>
</comment>
<organism evidence="3 4">
    <name type="scientific">Alternaria burnsii</name>
    <dbReference type="NCBI Taxonomy" id="1187904"/>
    <lineage>
        <taxon>Eukaryota</taxon>
        <taxon>Fungi</taxon>
        <taxon>Dikarya</taxon>
        <taxon>Ascomycota</taxon>
        <taxon>Pezizomycotina</taxon>
        <taxon>Dothideomycetes</taxon>
        <taxon>Pleosporomycetidae</taxon>
        <taxon>Pleosporales</taxon>
        <taxon>Pleosporineae</taxon>
        <taxon>Pleosporaceae</taxon>
        <taxon>Alternaria</taxon>
        <taxon>Alternaria sect. Alternaria</taxon>
    </lineage>
</organism>
<feature type="domain" description="PH" evidence="2">
    <location>
        <begin position="1"/>
        <end position="40"/>
    </location>
</feature>
<feature type="compositionally biased region" description="Basic and acidic residues" evidence="1">
    <location>
        <begin position="138"/>
        <end position="149"/>
    </location>
</feature>
<feature type="region of interest" description="Disordered" evidence="1">
    <location>
        <begin position="128"/>
        <end position="156"/>
    </location>
</feature>
<proteinExistence type="predicted"/>
<protein>
    <recommendedName>
        <fullName evidence="2">PH domain-containing protein</fullName>
    </recommendedName>
</protein>
<sequence>MREVYRLSQEEPQISLIIACATNTWEEADDWKTAAEQVYHEAVAKATSKGDKDSLEALKDLREELDALDEFKRKELMGMTTEQFRAALTLSDAEQEVIDKEGEEEMAAWAAFQNGACWGVASDDYDELADAEDEEADPRDSGELAKAENENEDNGFQGAEEVARAENANEIAAARILPDRSMRRFVPTPDTTPTTRVPTIVGDPPEAPTTTQTTTASKKFKLSRKKSTLSKGGAYHAHSFNREQAKQASRSSVLDMDWTAENNEAKEQWNEGVME</sequence>
<gene>
    <name evidence="3" type="ORF">GT037_000503</name>
</gene>
<reference evidence="3" key="2">
    <citation type="submission" date="2020-08" db="EMBL/GenBank/DDBJ databases">
        <title>Draft Genome Sequence of Cumin Blight Pathogen Alternaria burnsii.</title>
        <authorList>
            <person name="Feng Z."/>
        </authorList>
    </citation>
    <scope>NUCLEOTIDE SEQUENCE</scope>
    <source>
        <strain evidence="3">CBS107.38</strain>
    </source>
</reference>
<evidence type="ECO:0000256" key="1">
    <source>
        <dbReference type="SAM" id="MobiDB-lite"/>
    </source>
</evidence>
<feature type="region of interest" description="Disordered" evidence="1">
    <location>
        <begin position="173"/>
        <end position="275"/>
    </location>
</feature>
<feature type="compositionally biased region" description="Basic residues" evidence="1">
    <location>
        <begin position="218"/>
        <end position="228"/>
    </location>
</feature>
<dbReference type="EMBL" id="JAAABM010000001">
    <property type="protein sequence ID" value="KAF7681527.1"/>
    <property type="molecule type" value="Genomic_DNA"/>
</dbReference>
<evidence type="ECO:0000313" key="4">
    <source>
        <dbReference type="Proteomes" id="UP000596902"/>
    </source>
</evidence>
<dbReference type="AlphaFoldDB" id="A0A8H7BL67"/>
<dbReference type="PROSITE" id="PS50003">
    <property type="entry name" value="PH_DOMAIN"/>
    <property type="match status" value="1"/>
</dbReference>
<reference evidence="3" key="1">
    <citation type="submission" date="2020-01" db="EMBL/GenBank/DDBJ databases">
        <authorList>
            <person name="Feng Z.H.Z."/>
        </authorList>
    </citation>
    <scope>NUCLEOTIDE SEQUENCE</scope>
    <source>
        <strain evidence="3">CBS107.38</strain>
    </source>
</reference>
<keyword evidence="4" id="KW-1185">Reference proteome</keyword>
<dbReference type="InterPro" id="IPR001849">
    <property type="entry name" value="PH_domain"/>
</dbReference>
<feature type="compositionally biased region" description="Acidic residues" evidence="1">
    <location>
        <begin position="128"/>
        <end position="137"/>
    </location>
</feature>
<accession>A0A8H7BL67</accession>
<evidence type="ECO:0000313" key="3">
    <source>
        <dbReference type="EMBL" id="KAF7681527.1"/>
    </source>
</evidence>